<feature type="active site" description="Schiff-base intermediate with acetaldehyde" evidence="7">
    <location>
        <position position="169"/>
    </location>
</feature>
<keyword evidence="9" id="KW-1185">Reference proteome</keyword>
<evidence type="ECO:0000313" key="9">
    <source>
        <dbReference type="Proteomes" id="UP000572680"/>
    </source>
</evidence>
<comment type="caution">
    <text evidence="8">The sequence shown here is derived from an EMBL/GenBank/DDBJ whole genome shotgun (WGS) entry which is preliminary data.</text>
</comment>
<dbReference type="EC" id="4.1.2.4" evidence="7"/>
<evidence type="ECO:0000256" key="5">
    <source>
        <dbReference type="ARBA" id="ARBA00048791"/>
    </source>
</evidence>
<comment type="function">
    <text evidence="6 7">Catalyzes a reversible aldol reaction between acetaldehyde and D-glyceraldehyde 3-phosphate to generate 2-deoxy-D-ribose 5-phosphate.</text>
</comment>
<dbReference type="Gene3D" id="3.20.20.70">
    <property type="entry name" value="Aldolase class I"/>
    <property type="match status" value="1"/>
</dbReference>
<comment type="subcellular location">
    <subcellularLocation>
        <location evidence="7">Cytoplasm</location>
    </subcellularLocation>
</comment>
<evidence type="ECO:0000256" key="1">
    <source>
        <dbReference type="ARBA" id="ARBA00010936"/>
    </source>
</evidence>
<comment type="catalytic activity">
    <reaction evidence="5 7">
        <text>2-deoxy-D-ribose 5-phosphate = D-glyceraldehyde 3-phosphate + acetaldehyde</text>
        <dbReference type="Rhea" id="RHEA:12821"/>
        <dbReference type="ChEBI" id="CHEBI:15343"/>
        <dbReference type="ChEBI" id="CHEBI:59776"/>
        <dbReference type="ChEBI" id="CHEBI:62877"/>
        <dbReference type="EC" id="4.1.2.4"/>
    </reaction>
</comment>
<dbReference type="Proteomes" id="UP000572680">
    <property type="component" value="Unassembled WGS sequence"/>
</dbReference>
<dbReference type="PIRSF" id="PIRSF001357">
    <property type="entry name" value="DeoC"/>
    <property type="match status" value="1"/>
</dbReference>
<dbReference type="GO" id="GO:0009264">
    <property type="term" value="P:deoxyribonucleotide catabolic process"/>
    <property type="evidence" value="ECO:0007669"/>
    <property type="project" value="UniProtKB-UniRule"/>
</dbReference>
<sequence>MSVAPTEVLRWDGPLPSRDEVAGMIDHSLLRPELTRDEVEAGLAVAREYGTASVCVRPSDVTAAVAALRGTRVAVGTVVGFPHGGCTTRTKVAETAELAGLGAQEIDMVIDIGRLRAGDAAFVQHEIAAVVQAAQGRPVKVILENHFLTDDQKVAGCRAAEAAGAAFVKTSTGFAAGGATLADIALMRQAVSPAVQVKAAGGVRALDALLRFHRLGATRFGATATAAILGELERRHNGEAPLDGTADSDPAGY</sequence>
<dbReference type="GO" id="GO:0005737">
    <property type="term" value="C:cytoplasm"/>
    <property type="evidence" value="ECO:0007669"/>
    <property type="project" value="UniProtKB-SubCell"/>
</dbReference>
<organism evidence="8 9">
    <name type="scientific">Actinomadura namibiensis</name>
    <dbReference type="NCBI Taxonomy" id="182080"/>
    <lineage>
        <taxon>Bacteria</taxon>
        <taxon>Bacillati</taxon>
        <taxon>Actinomycetota</taxon>
        <taxon>Actinomycetes</taxon>
        <taxon>Streptosporangiales</taxon>
        <taxon>Thermomonosporaceae</taxon>
        <taxon>Actinomadura</taxon>
    </lineage>
</organism>
<dbReference type="SMART" id="SM01133">
    <property type="entry name" value="DeoC"/>
    <property type="match status" value="1"/>
</dbReference>
<evidence type="ECO:0000256" key="6">
    <source>
        <dbReference type="ARBA" id="ARBA00056337"/>
    </source>
</evidence>
<feature type="active site" description="Proton donor/acceptor" evidence="7">
    <location>
        <position position="198"/>
    </location>
</feature>
<dbReference type="InterPro" id="IPR028581">
    <property type="entry name" value="DeoC_typeI"/>
</dbReference>
<gene>
    <name evidence="7" type="primary">deoC</name>
    <name evidence="8" type="ORF">HNR61_006670</name>
</gene>
<dbReference type="SUPFAM" id="SSF51569">
    <property type="entry name" value="Aldolase"/>
    <property type="match status" value="1"/>
</dbReference>
<dbReference type="InterPro" id="IPR011343">
    <property type="entry name" value="DeoC"/>
</dbReference>
<dbReference type="UniPathway" id="UPA00002">
    <property type="reaction ID" value="UER00468"/>
</dbReference>
<dbReference type="AlphaFoldDB" id="A0A7W3LVD1"/>
<dbReference type="PANTHER" id="PTHR10889">
    <property type="entry name" value="DEOXYRIBOSE-PHOSPHATE ALDOLASE"/>
    <property type="match status" value="1"/>
</dbReference>
<dbReference type="GO" id="GO:0006018">
    <property type="term" value="P:2-deoxyribose 1-phosphate catabolic process"/>
    <property type="evidence" value="ECO:0007669"/>
    <property type="project" value="UniProtKB-UniRule"/>
</dbReference>
<dbReference type="FunFam" id="3.20.20.70:FF:000044">
    <property type="entry name" value="Deoxyribose-phosphate aldolase"/>
    <property type="match status" value="1"/>
</dbReference>
<dbReference type="Pfam" id="PF01791">
    <property type="entry name" value="DeoC"/>
    <property type="match status" value="1"/>
</dbReference>
<comment type="pathway">
    <text evidence="7">Carbohydrate degradation; 2-deoxy-D-ribose 1-phosphate degradation; D-glyceraldehyde 3-phosphate and acetaldehyde from 2-deoxy-alpha-D-ribose 1-phosphate: step 2/2.</text>
</comment>
<keyword evidence="3 7" id="KW-0456">Lyase</keyword>
<evidence type="ECO:0000313" key="8">
    <source>
        <dbReference type="EMBL" id="MBA8955013.1"/>
    </source>
</evidence>
<evidence type="ECO:0000256" key="7">
    <source>
        <dbReference type="HAMAP-Rule" id="MF_00114"/>
    </source>
</evidence>
<dbReference type="InterPro" id="IPR002915">
    <property type="entry name" value="DeoC/FbaB/LacD_aldolase"/>
</dbReference>
<dbReference type="EMBL" id="JACJIA010000010">
    <property type="protein sequence ID" value="MBA8955013.1"/>
    <property type="molecule type" value="Genomic_DNA"/>
</dbReference>
<evidence type="ECO:0000256" key="3">
    <source>
        <dbReference type="ARBA" id="ARBA00023239"/>
    </source>
</evidence>
<keyword evidence="4 7" id="KW-0704">Schiff base</keyword>
<dbReference type="NCBIfam" id="TIGR00126">
    <property type="entry name" value="deoC"/>
    <property type="match status" value="1"/>
</dbReference>
<feature type="active site" description="Proton donor/acceptor" evidence="7">
    <location>
        <position position="107"/>
    </location>
</feature>
<dbReference type="RefSeq" id="WP_182847029.1">
    <property type="nucleotide sequence ID" value="NZ_BAAALP010000071.1"/>
</dbReference>
<protein>
    <recommendedName>
        <fullName evidence="7">Deoxyribose-phosphate aldolase</fullName>
        <shortName evidence="7">DERA</shortName>
        <ecNumber evidence="7">4.1.2.4</ecNumber>
    </recommendedName>
    <alternativeName>
        <fullName evidence="7">2-deoxy-D-ribose 5-phosphate aldolase</fullName>
    </alternativeName>
    <alternativeName>
        <fullName evidence="7">Phosphodeoxyriboaldolase</fullName>
        <shortName evidence="7">Deoxyriboaldolase</shortName>
    </alternativeName>
</protein>
<dbReference type="GO" id="GO:0016052">
    <property type="term" value="P:carbohydrate catabolic process"/>
    <property type="evidence" value="ECO:0007669"/>
    <property type="project" value="TreeGrafter"/>
</dbReference>
<reference evidence="8 9" key="1">
    <citation type="submission" date="2020-08" db="EMBL/GenBank/DDBJ databases">
        <title>Genomic Encyclopedia of Type Strains, Phase IV (KMG-IV): sequencing the most valuable type-strain genomes for metagenomic binning, comparative biology and taxonomic classification.</title>
        <authorList>
            <person name="Goeker M."/>
        </authorList>
    </citation>
    <scope>NUCLEOTIDE SEQUENCE [LARGE SCALE GENOMIC DNA]</scope>
    <source>
        <strain evidence="8 9">DSM 44197</strain>
    </source>
</reference>
<evidence type="ECO:0000256" key="4">
    <source>
        <dbReference type="ARBA" id="ARBA00023270"/>
    </source>
</evidence>
<evidence type="ECO:0000256" key="2">
    <source>
        <dbReference type="ARBA" id="ARBA00022490"/>
    </source>
</evidence>
<name>A0A7W3LVD1_ACTNM</name>
<dbReference type="PANTHER" id="PTHR10889:SF1">
    <property type="entry name" value="DEOXYRIBOSE-PHOSPHATE ALDOLASE"/>
    <property type="match status" value="1"/>
</dbReference>
<accession>A0A7W3LVD1</accession>
<keyword evidence="2 7" id="KW-0963">Cytoplasm</keyword>
<dbReference type="InterPro" id="IPR013785">
    <property type="entry name" value="Aldolase_TIM"/>
</dbReference>
<dbReference type="GO" id="GO:0004139">
    <property type="term" value="F:deoxyribose-phosphate aldolase activity"/>
    <property type="evidence" value="ECO:0007669"/>
    <property type="project" value="UniProtKB-UniRule"/>
</dbReference>
<proteinExistence type="inferred from homology"/>
<dbReference type="CDD" id="cd00959">
    <property type="entry name" value="DeoC"/>
    <property type="match status" value="1"/>
</dbReference>
<comment type="similarity">
    <text evidence="1 7">Belongs to the DeoC/FbaB aldolase family. DeoC type 1 subfamily.</text>
</comment>
<dbReference type="HAMAP" id="MF_00114">
    <property type="entry name" value="DeoC_type1"/>
    <property type="match status" value="1"/>
</dbReference>